<accession>A0ABP6LWM6</accession>
<dbReference type="Gene3D" id="1.10.357.10">
    <property type="entry name" value="Tetracycline Repressor, domain 2"/>
    <property type="match status" value="1"/>
</dbReference>
<dbReference type="PROSITE" id="PS50977">
    <property type="entry name" value="HTH_TETR_2"/>
    <property type="match status" value="1"/>
</dbReference>
<name>A0ABP6LWM6_9MICC</name>
<dbReference type="SUPFAM" id="SSF48498">
    <property type="entry name" value="Tetracyclin repressor-like, C-terminal domain"/>
    <property type="match status" value="1"/>
</dbReference>
<dbReference type="InterPro" id="IPR036271">
    <property type="entry name" value="Tet_transcr_reg_TetR-rel_C_sf"/>
</dbReference>
<dbReference type="InterPro" id="IPR009057">
    <property type="entry name" value="Homeodomain-like_sf"/>
</dbReference>
<dbReference type="Pfam" id="PF00440">
    <property type="entry name" value="TetR_N"/>
    <property type="match status" value="1"/>
</dbReference>
<dbReference type="PANTHER" id="PTHR30055">
    <property type="entry name" value="HTH-TYPE TRANSCRIPTIONAL REGULATOR RUTR"/>
    <property type="match status" value="1"/>
</dbReference>
<organism evidence="6 7">
    <name type="scientific">Nesterenkonia aethiopica</name>
    <dbReference type="NCBI Taxonomy" id="269144"/>
    <lineage>
        <taxon>Bacteria</taxon>
        <taxon>Bacillati</taxon>
        <taxon>Actinomycetota</taxon>
        <taxon>Actinomycetes</taxon>
        <taxon>Micrococcales</taxon>
        <taxon>Micrococcaceae</taxon>
        <taxon>Nesterenkonia</taxon>
    </lineage>
</organism>
<dbReference type="InterPro" id="IPR001647">
    <property type="entry name" value="HTH_TetR"/>
</dbReference>
<dbReference type="RefSeq" id="WP_344685779.1">
    <property type="nucleotide sequence ID" value="NZ_BAAAVT010000009.1"/>
</dbReference>
<dbReference type="PRINTS" id="PR00455">
    <property type="entry name" value="HTHTETR"/>
</dbReference>
<dbReference type="SUPFAM" id="SSF46689">
    <property type="entry name" value="Homeodomain-like"/>
    <property type="match status" value="1"/>
</dbReference>
<keyword evidence="7" id="KW-1185">Reference proteome</keyword>
<keyword evidence="2 4" id="KW-0238">DNA-binding</keyword>
<reference evidence="7" key="1">
    <citation type="journal article" date="2019" name="Int. J. Syst. Evol. Microbiol.">
        <title>The Global Catalogue of Microorganisms (GCM) 10K type strain sequencing project: providing services to taxonomists for standard genome sequencing and annotation.</title>
        <authorList>
            <consortium name="The Broad Institute Genomics Platform"/>
            <consortium name="The Broad Institute Genome Sequencing Center for Infectious Disease"/>
            <person name="Wu L."/>
            <person name="Ma J."/>
        </authorList>
    </citation>
    <scope>NUCLEOTIDE SEQUENCE [LARGE SCALE GENOMIC DNA]</scope>
    <source>
        <strain evidence="7">JCM 14309</strain>
    </source>
</reference>
<keyword evidence="1" id="KW-0805">Transcription regulation</keyword>
<evidence type="ECO:0000256" key="4">
    <source>
        <dbReference type="PROSITE-ProRule" id="PRU00335"/>
    </source>
</evidence>
<comment type="caution">
    <text evidence="6">The sequence shown here is derived from an EMBL/GenBank/DDBJ whole genome shotgun (WGS) entry which is preliminary data.</text>
</comment>
<evidence type="ECO:0000256" key="3">
    <source>
        <dbReference type="ARBA" id="ARBA00023163"/>
    </source>
</evidence>
<dbReference type="EMBL" id="BAAAVT010000009">
    <property type="protein sequence ID" value="GAA3064542.1"/>
    <property type="molecule type" value="Genomic_DNA"/>
</dbReference>
<feature type="DNA-binding region" description="H-T-H motif" evidence="4">
    <location>
        <begin position="34"/>
        <end position="53"/>
    </location>
</feature>
<evidence type="ECO:0000313" key="7">
    <source>
        <dbReference type="Proteomes" id="UP001500236"/>
    </source>
</evidence>
<keyword evidence="3" id="KW-0804">Transcription</keyword>
<protein>
    <submittedName>
        <fullName evidence="6">TetR/AcrR family transcriptional regulator</fullName>
    </submittedName>
</protein>
<evidence type="ECO:0000256" key="2">
    <source>
        <dbReference type="ARBA" id="ARBA00023125"/>
    </source>
</evidence>
<proteinExistence type="predicted"/>
<sequence length="194" mass="20905">MVRSPEQGHPRPARERILDAAAQVMREDGLVRATTKLIARTAGCSEALLYKHFPDKRDLFLAVLQERSPRLTPAGPDDGDARERLCAITSRLLEFYAQNFPMAAALFGDRGLLTLHRDALAARGAGPRAPSAAVADLLTTEISRGGVSPEVDPDAAAQLLVGAAFHEAFLAAYEDRPLDDPRATAARLVSALRL</sequence>
<gene>
    <name evidence="6" type="ORF">GCM10010529_16970</name>
</gene>
<evidence type="ECO:0000313" key="6">
    <source>
        <dbReference type="EMBL" id="GAA3064542.1"/>
    </source>
</evidence>
<evidence type="ECO:0000259" key="5">
    <source>
        <dbReference type="PROSITE" id="PS50977"/>
    </source>
</evidence>
<dbReference type="InterPro" id="IPR050109">
    <property type="entry name" value="HTH-type_TetR-like_transc_reg"/>
</dbReference>
<dbReference type="Proteomes" id="UP001500236">
    <property type="component" value="Unassembled WGS sequence"/>
</dbReference>
<dbReference type="Gene3D" id="1.10.10.60">
    <property type="entry name" value="Homeodomain-like"/>
    <property type="match status" value="1"/>
</dbReference>
<evidence type="ECO:0000256" key="1">
    <source>
        <dbReference type="ARBA" id="ARBA00023015"/>
    </source>
</evidence>
<dbReference type="PANTHER" id="PTHR30055:SF234">
    <property type="entry name" value="HTH-TYPE TRANSCRIPTIONAL REGULATOR BETI"/>
    <property type="match status" value="1"/>
</dbReference>
<feature type="domain" description="HTH tetR-type" evidence="5">
    <location>
        <begin position="11"/>
        <end position="71"/>
    </location>
</feature>